<gene>
    <name evidence="2" type="ORF">CSHISOI_11503</name>
</gene>
<reference evidence="2 3" key="1">
    <citation type="journal article" date="2019" name="Sci. Rep.">
        <title>Colletotrichum shisoi sp. nov., an anthracnose pathogen of Perilla frutescens in Japan: molecular phylogenetic, morphological and genomic evidence.</title>
        <authorList>
            <person name="Gan P."/>
            <person name="Tsushima A."/>
            <person name="Hiroyama R."/>
            <person name="Narusaka M."/>
            <person name="Takano Y."/>
            <person name="Narusaka Y."/>
            <person name="Kawaradani M."/>
            <person name="Damm U."/>
            <person name="Shirasu K."/>
        </authorList>
    </citation>
    <scope>NUCLEOTIDE SEQUENCE [LARGE SCALE GENOMIC DNA]</scope>
    <source>
        <strain evidence="2 3">PG-2018a</strain>
    </source>
</reference>
<accession>A0A5Q4BAG6</accession>
<protein>
    <submittedName>
        <fullName evidence="2">Uncharacterized protein</fullName>
    </submittedName>
</protein>
<comment type="caution">
    <text evidence="2">The sequence shown here is derived from an EMBL/GenBank/DDBJ whole genome shotgun (WGS) entry which is preliminary data.</text>
</comment>
<sequence length="535" mass="59493">MSSSLDSTTREPARGHINDTPYAGAYQSRFTAEVLHPDGSHDSGHPSAVGLDMHLLRHVNCGYLSTHGRAPTLLALKQHAQALAVLIAKLAPTSEYAEVDNQNNARGRIKKSFRDNEAFDWLNDLGHTYQNDDEWHHKPLSDLMNQIRHQSDSQDVIHHCPLQSFEDDGEKRTKPRPYASHGALALHANECLELLDHEYSATGGLMSLLPTDAETDSEEMSAVRNSILGQWLLFNQHLVARMHDLELGYANALDVTAGEAAVPMQMVSKMGPDAASSGREVAYPQDKWVLANAGDDVFDHLHRVLDREEAQMEFKREIWTANGTYGERMWNEQRGGDLYARGLVFYDVKTRYYRLQGKGRSTIFILPAHGVHPAVQETRRLEVTPTVVSVVTPMFPARVSDWESKYKDKLDGATRTEIQNHRLVTLTQTMTEQNETLATALAKEQMTNAQFEKHYGTAESRDGPRRLEKAVAALEAELGRQTEKLRVLKAEVAEGLKKVPAVYHGLFPVPPAAVEGTTGGSTRAPRGGRSAIVVD</sequence>
<evidence type="ECO:0000256" key="1">
    <source>
        <dbReference type="SAM" id="MobiDB-lite"/>
    </source>
</evidence>
<dbReference type="EMBL" id="PUHP01003268">
    <property type="protein sequence ID" value="TQN63918.1"/>
    <property type="molecule type" value="Genomic_DNA"/>
</dbReference>
<proteinExistence type="predicted"/>
<organism evidence="2 3">
    <name type="scientific">Colletotrichum shisoi</name>
    <dbReference type="NCBI Taxonomy" id="2078593"/>
    <lineage>
        <taxon>Eukaryota</taxon>
        <taxon>Fungi</taxon>
        <taxon>Dikarya</taxon>
        <taxon>Ascomycota</taxon>
        <taxon>Pezizomycotina</taxon>
        <taxon>Sordariomycetes</taxon>
        <taxon>Hypocreomycetidae</taxon>
        <taxon>Glomerellales</taxon>
        <taxon>Glomerellaceae</taxon>
        <taxon>Colletotrichum</taxon>
        <taxon>Colletotrichum destructivum species complex</taxon>
    </lineage>
</organism>
<dbReference type="Proteomes" id="UP000326340">
    <property type="component" value="Unassembled WGS sequence"/>
</dbReference>
<dbReference type="OrthoDB" id="5413531at2759"/>
<feature type="region of interest" description="Disordered" evidence="1">
    <location>
        <begin position="514"/>
        <end position="535"/>
    </location>
</feature>
<evidence type="ECO:0000313" key="2">
    <source>
        <dbReference type="EMBL" id="TQN63918.1"/>
    </source>
</evidence>
<keyword evidence="3" id="KW-1185">Reference proteome</keyword>
<feature type="compositionally biased region" description="Basic and acidic residues" evidence="1">
    <location>
        <begin position="8"/>
        <end position="17"/>
    </location>
</feature>
<name>A0A5Q4BAG6_9PEZI</name>
<evidence type="ECO:0000313" key="3">
    <source>
        <dbReference type="Proteomes" id="UP000326340"/>
    </source>
</evidence>
<dbReference type="AlphaFoldDB" id="A0A5Q4BAG6"/>
<feature type="region of interest" description="Disordered" evidence="1">
    <location>
        <begin position="1"/>
        <end position="21"/>
    </location>
</feature>